<reference evidence="9" key="1">
    <citation type="submission" date="2022-08" db="EMBL/GenBank/DDBJ databases">
        <authorList>
            <person name="Deng Y."/>
            <person name="Han X.-F."/>
            <person name="Zhang Y.-Q."/>
        </authorList>
    </citation>
    <scope>NUCLEOTIDE SEQUENCE</scope>
    <source>
        <strain evidence="9">CPCC 203407</strain>
    </source>
</reference>
<organism evidence="9 10">
    <name type="scientific">Herbiconiux oxytropis</name>
    <dbReference type="NCBI Taxonomy" id="2970915"/>
    <lineage>
        <taxon>Bacteria</taxon>
        <taxon>Bacillati</taxon>
        <taxon>Actinomycetota</taxon>
        <taxon>Actinomycetes</taxon>
        <taxon>Micrococcales</taxon>
        <taxon>Microbacteriaceae</taxon>
        <taxon>Herbiconiux</taxon>
    </lineage>
</organism>
<keyword evidence="6 7" id="KW-0472">Membrane</keyword>
<keyword evidence="10" id="KW-1185">Reference proteome</keyword>
<dbReference type="PANTHER" id="PTHR40074:SF4">
    <property type="entry name" value="INNER MEMBRANE PROTEIN YCFT"/>
    <property type="match status" value="1"/>
</dbReference>
<feature type="domain" description="Acyltransferase 3" evidence="8">
    <location>
        <begin position="30"/>
        <end position="344"/>
    </location>
</feature>
<keyword evidence="5 7" id="KW-1133">Transmembrane helix</keyword>
<dbReference type="EMBL" id="JANLCK010000007">
    <property type="protein sequence ID" value="MCS5726806.1"/>
    <property type="molecule type" value="Genomic_DNA"/>
</dbReference>
<feature type="transmembrane region" description="Helical" evidence="7">
    <location>
        <begin position="255"/>
        <end position="272"/>
    </location>
</feature>
<keyword evidence="9" id="KW-0012">Acyltransferase</keyword>
<feature type="transmembrane region" description="Helical" evidence="7">
    <location>
        <begin position="105"/>
        <end position="125"/>
    </location>
</feature>
<feature type="transmembrane region" description="Helical" evidence="7">
    <location>
        <begin position="230"/>
        <end position="249"/>
    </location>
</feature>
<dbReference type="GO" id="GO:0005886">
    <property type="term" value="C:plasma membrane"/>
    <property type="evidence" value="ECO:0007669"/>
    <property type="project" value="UniProtKB-SubCell"/>
</dbReference>
<evidence type="ECO:0000256" key="6">
    <source>
        <dbReference type="ARBA" id="ARBA00023136"/>
    </source>
</evidence>
<evidence type="ECO:0000256" key="1">
    <source>
        <dbReference type="ARBA" id="ARBA00004651"/>
    </source>
</evidence>
<feature type="transmembrane region" description="Helical" evidence="7">
    <location>
        <begin position="76"/>
        <end position="93"/>
    </location>
</feature>
<evidence type="ECO:0000256" key="5">
    <source>
        <dbReference type="ARBA" id="ARBA00022989"/>
    </source>
</evidence>
<feature type="transmembrane region" description="Helical" evidence="7">
    <location>
        <begin position="330"/>
        <end position="358"/>
    </location>
</feature>
<dbReference type="InterPro" id="IPR002656">
    <property type="entry name" value="Acyl_transf_3_dom"/>
</dbReference>
<feature type="transmembrane region" description="Helical" evidence="7">
    <location>
        <begin position="145"/>
        <end position="164"/>
    </location>
</feature>
<feature type="transmembrane region" description="Helical" evidence="7">
    <location>
        <begin position="202"/>
        <end position="223"/>
    </location>
</feature>
<feature type="transmembrane region" description="Helical" evidence="7">
    <location>
        <begin position="34"/>
        <end position="56"/>
    </location>
</feature>
<gene>
    <name evidence="9" type="ORF">N1028_12965</name>
</gene>
<dbReference type="GO" id="GO:0009246">
    <property type="term" value="P:enterobacterial common antigen biosynthetic process"/>
    <property type="evidence" value="ECO:0007669"/>
    <property type="project" value="TreeGrafter"/>
</dbReference>
<feature type="transmembrane region" description="Helical" evidence="7">
    <location>
        <begin position="171"/>
        <end position="190"/>
    </location>
</feature>
<proteinExistence type="inferred from homology"/>
<dbReference type="Proteomes" id="UP001165587">
    <property type="component" value="Unassembled WGS sequence"/>
</dbReference>
<comment type="caution">
    <text evidence="9">The sequence shown here is derived from an EMBL/GenBank/DDBJ whole genome shotgun (WGS) entry which is preliminary data.</text>
</comment>
<evidence type="ECO:0000256" key="4">
    <source>
        <dbReference type="ARBA" id="ARBA00022692"/>
    </source>
</evidence>
<dbReference type="GO" id="GO:0016413">
    <property type="term" value="F:O-acetyltransferase activity"/>
    <property type="evidence" value="ECO:0007669"/>
    <property type="project" value="TreeGrafter"/>
</dbReference>
<dbReference type="Pfam" id="PF01757">
    <property type="entry name" value="Acyl_transf_3"/>
    <property type="match status" value="1"/>
</dbReference>
<feature type="transmembrane region" description="Helical" evidence="7">
    <location>
        <begin position="293"/>
        <end position="310"/>
    </location>
</feature>
<evidence type="ECO:0000313" key="10">
    <source>
        <dbReference type="Proteomes" id="UP001165587"/>
    </source>
</evidence>
<sequence length="370" mass="40267">MTAEAPASPATAAGDAHAGARPAGARERAAWADFARGVSVVLVVLMHLYFLHYTWFFRGEDGAAVVKSVLDFTSPLRMPLFFLVSGFLASRAVERSWGSSLHGRIVQPVYLFVLWLGVNIAIDVWRAALGVRGEVSPWEYFTDNLLWPQTTLWYLYALVLFFTVTRLTRDVPAPVVVIVGTMVSIIGTTFVDGLAQNLLRSFVFYALASRAPQVIDWIVASVAALRAWPALLLVLGAGAGYAALTALYLELWVDFGLYLLAGAAGVLFGLVLSARIGGHILVAPVRYLGRHTLPIFLVHPFVFIAANDILAENPDLADAILDDQTLLIAYPWLLLLITLGLSVGLEALAELLGLRALFSLPRWKQRASGP</sequence>
<accession>A0AA41XJV4</accession>
<dbReference type="PANTHER" id="PTHR40074">
    <property type="entry name" value="O-ACETYLTRANSFERASE WECH"/>
    <property type="match status" value="1"/>
</dbReference>
<evidence type="ECO:0000256" key="3">
    <source>
        <dbReference type="ARBA" id="ARBA00022475"/>
    </source>
</evidence>
<evidence type="ECO:0000256" key="2">
    <source>
        <dbReference type="ARBA" id="ARBA00007400"/>
    </source>
</evidence>
<protein>
    <submittedName>
        <fullName evidence="9">Acyltransferase family protein</fullName>
    </submittedName>
</protein>
<evidence type="ECO:0000256" key="7">
    <source>
        <dbReference type="SAM" id="Phobius"/>
    </source>
</evidence>
<evidence type="ECO:0000313" key="9">
    <source>
        <dbReference type="EMBL" id="MCS5726806.1"/>
    </source>
</evidence>
<dbReference type="AlphaFoldDB" id="A0AA41XJV4"/>
<evidence type="ECO:0000259" key="8">
    <source>
        <dbReference type="Pfam" id="PF01757"/>
    </source>
</evidence>
<comment type="similarity">
    <text evidence="2">Belongs to the acyltransferase 3 family.</text>
</comment>
<keyword evidence="3" id="KW-1003">Cell membrane</keyword>
<name>A0AA41XJV4_9MICO</name>
<dbReference type="RefSeq" id="WP_259529659.1">
    <property type="nucleotide sequence ID" value="NZ_JANLCK010000007.1"/>
</dbReference>
<keyword evidence="9" id="KW-0808">Transferase</keyword>
<comment type="subcellular location">
    <subcellularLocation>
        <location evidence="1">Cell membrane</location>
        <topology evidence="1">Multi-pass membrane protein</topology>
    </subcellularLocation>
</comment>
<keyword evidence="4 7" id="KW-0812">Transmembrane</keyword>